<evidence type="ECO:0000256" key="5">
    <source>
        <dbReference type="ARBA" id="ARBA00023015"/>
    </source>
</evidence>
<protein>
    <recommendedName>
        <fullName evidence="2">histone acetyltransferase</fullName>
        <ecNumber evidence="2">2.3.1.48</ecNumber>
    </recommendedName>
</protein>
<proteinExistence type="predicted"/>
<dbReference type="InParanoid" id="G0N4F7"/>
<sequence length="388" mass="44473">MSNHRVNQLRTVEKTSGVEDLEECDECGRYFHSSCRTARLLEGRGCKCGVPTEQLISPEDLPETDESIAMQYQLKDLAEGSIRIRIFMSDELHEKLEVEGDEQSAVKIWGKNITQFLTKREERIDLSYRRKLVLAFGKPAGDKYLTFFAMMIREYGPNCHPAKAGEIGLEYLDSVQFFDKQERSQIYHSILNSYFKCAKDRGFSVVKFWACPPLPTTEYLFLGHPKQQLNSTEPRLIQFYQDMIASGAHIYSASNGLLIKPQREVVEVIMNAFENNAMMFRIVFDGIKKYKEQLRKKSGDSSAEKFRECLQTAARNEHNVLFNLTLRDNPAAIEIPKTANYLQMAESSYNFREIQFLEGMDFGTLGSNIASTSKLTKIILRSITPQNK</sequence>
<dbReference type="AlphaFoldDB" id="G0N4F7"/>
<keyword evidence="11" id="KW-1185">Reference proteome</keyword>
<comment type="subcellular location">
    <subcellularLocation>
        <location evidence="1">Nucleus</location>
    </subcellularLocation>
</comment>
<keyword evidence="3" id="KW-0808">Transferase</keyword>
<accession>G0N4F7</accession>
<keyword evidence="6" id="KW-0804">Transcription</keyword>
<dbReference type="OrthoDB" id="5910932at2759"/>
<gene>
    <name evidence="10" type="ORF">CAEBREN_19493</name>
</gene>
<evidence type="ECO:0000256" key="6">
    <source>
        <dbReference type="ARBA" id="ARBA00023163"/>
    </source>
</evidence>
<dbReference type="GO" id="GO:0031490">
    <property type="term" value="F:chromatin DNA binding"/>
    <property type="evidence" value="ECO:0007669"/>
    <property type="project" value="TreeGrafter"/>
</dbReference>
<dbReference type="EC" id="2.3.1.48" evidence="2"/>
<evidence type="ECO:0000256" key="4">
    <source>
        <dbReference type="ARBA" id="ARBA00022853"/>
    </source>
</evidence>
<dbReference type="GO" id="GO:0003713">
    <property type="term" value="F:transcription coactivator activity"/>
    <property type="evidence" value="ECO:0007669"/>
    <property type="project" value="TreeGrafter"/>
</dbReference>
<reference evidence="11" key="1">
    <citation type="submission" date="2011-07" db="EMBL/GenBank/DDBJ databases">
        <authorList>
            <consortium name="Caenorhabditis brenneri Sequencing and Analysis Consortium"/>
            <person name="Wilson R.K."/>
        </authorList>
    </citation>
    <scope>NUCLEOTIDE SEQUENCE [LARGE SCALE GENOMIC DNA]</scope>
    <source>
        <strain evidence="11">PB2801</strain>
    </source>
</reference>
<dbReference type="InterPro" id="IPR013178">
    <property type="entry name" value="Histone_AcTrfase_Rtt109/CBP"/>
</dbReference>
<organism evidence="11">
    <name type="scientific">Caenorhabditis brenneri</name>
    <name type="common">Nematode worm</name>
    <dbReference type="NCBI Taxonomy" id="135651"/>
    <lineage>
        <taxon>Eukaryota</taxon>
        <taxon>Metazoa</taxon>
        <taxon>Ecdysozoa</taxon>
        <taxon>Nematoda</taxon>
        <taxon>Chromadorea</taxon>
        <taxon>Rhabditida</taxon>
        <taxon>Rhabditina</taxon>
        <taxon>Rhabditomorpha</taxon>
        <taxon>Rhabditoidea</taxon>
        <taxon>Rhabditidae</taxon>
        <taxon>Peloderinae</taxon>
        <taxon>Caenorhabditis</taxon>
    </lineage>
</organism>
<dbReference type="GO" id="GO:0045944">
    <property type="term" value="P:positive regulation of transcription by RNA polymerase II"/>
    <property type="evidence" value="ECO:0007669"/>
    <property type="project" value="TreeGrafter"/>
</dbReference>
<evidence type="ECO:0000313" key="10">
    <source>
        <dbReference type="EMBL" id="EGT52567.1"/>
    </source>
</evidence>
<dbReference type="Proteomes" id="UP000008068">
    <property type="component" value="Unassembled WGS sequence"/>
</dbReference>
<name>G0N4F7_CAEBE</name>
<feature type="domain" description="CBP/p300-type HAT" evidence="9">
    <location>
        <begin position="55"/>
        <end position="388"/>
    </location>
</feature>
<evidence type="ECO:0000256" key="1">
    <source>
        <dbReference type="ARBA" id="ARBA00004123"/>
    </source>
</evidence>
<evidence type="ECO:0000256" key="3">
    <source>
        <dbReference type="ARBA" id="ARBA00022679"/>
    </source>
</evidence>
<evidence type="ECO:0000259" key="9">
    <source>
        <dbReference type="PROSITE" id="PS51727"/>
    </source>
</evidence>
<dbReference type="STRING" id="135651.G0N4F7"/>
<dbReference type="SMART" id="SM01250">
    <property type="entry name" value="KAT11"/>
    <property type="match status" value="1"/>
</dbReference>
<keyword evidence="7" id="KW-0539">Nucleus</keyword>
<dbReference type="PANTHER" id="PTHR13808:SF1">
    <property type="entry name" value="HISTONE ACETYLTRANSFERASE"/>
    <property type="match status" value="1"/>
</dbReference>
<dbReference type="GO" id="GO:0005667">
    <property type="term" value="C:transcription regulator complex"/>
    <property type="evidence" value="ECO:0007669"/>
    <property type="project" value="TreeGrafter"/>
</dbReference>
<dbReference type="EMBL" id="GL379837">
    <property type="protein sequence ID" value="EGT52567.1"/>
    <property type="molecule type" value="Genomic_DNA"/>
</dbReference>
<dbReference type="PANTHER" id="PTHR13808">
    <property type="entry name" value="CBP/P300-RELATED"/>
    <property type="match status" value="1"/>
</dbReference>
<evidence type="ECO:0000256" key="7">
    <source>
        <dbReference type="ARBA" id="ARBA00023242"/>
    </source>
</evidence>
<keyword evidence="5" id="KW-0805">Transcription regulation</keyword>
<evidence type="ECO:0000313" key="11">
    <source>
        <dbReference type="Proteomes" id="UP000008068"/>
    </source>
</evidence>
<dbReference type="HOGENOM" id="CLU_712183_0_0_1"/>
<dbReference type="GO" id="GO:0004402">
    <property type="term" value="F:histone acetyltransferase activity"/>
    <property type="evidence" value="ECO:0007669"/>
    <property type="project" value="InterPro"/>
</dbReference>
<dbReference type="PROSITE" id="PS51727">
    <property type="entry name" value="CBP_P300_HAT"/>
    <property type="match status" value="1"/>
</dbReference>
<keyword evidence="4" id="KW-0156">Chromatin regulator</keyword>
<dbReference type="GO" id="GO:0005634">
    <property type="term" value="C:nucleus"/>
    <property type="evidence" value="ECO:0007669"/>
    <property type="project" value="UniProtKB-SubCell"/>
</dbReference>
<dbReference type="GO" id="GO:0000123">
    <property type="term" value="C:histone acetyltransferase complex"/>
    <property type="evidence" value="ECO:0007669"/>
    <property type="project" value="TreeGrafter"/>
</dbReference>
<evidence type="ECO:0000256" key="2">
    <source>
        <dbReference type="ARBA" id="ARBA00013184"/>
    </source>
</evidence>
<dbReference type="Pfam" id="PF08214">
    <property type="entry name" value="HAT_KAT11"/>
    <property type="match status" value="1"/>
</dbReference>
<dbReference type="InterPro" id="IPR031162">
    <property type="entry name" value="CBP_P300_HAT"/>
</dbReference>
<dbReference type="eggNOG" id="KOG1778">
    <property type="taxonomic scope" value="Eukaryota"/>
</dbReference>
<evidence type="ECO:0000256" key="8">
    <source>
        <dbReference type="ARBA" id="ARBA00048017"/>
    </source>
</evidence>
<comment type="catalytic activity">
    <reaction evidence="8">
        <text>L-lysyl-[protein] + acetyl-CoA = N(6)-acetyl-L-lysyl-[protein] + CoA + H(+)</text>
        <dbReference type="Rhea" id="RHEA:45948"/>
        <dbReference type="Rhea" id="RHEA-COMP:9752"/>
        <dbReference type="Rhea" id="RHEA-COMP:10731"/>
        <dbReference type="ChEBI" id="CHEBI:15378"/>
        <dbReference type="ChEBI" id="CHEBI:29969"/>
        <dbReference type="ChEBI" id="CHEBI:57287"/>
        <dbReference type="ChEBI" id="CHEBI:57288"/>
        <dbReference type="ChEBI" id="CHEBI:61930"/>
        <dbReference type="EC" id="2.3.1.48"/>
    </reaction>
</comment>